<evidence type="ECO:0000313" key="2">
    <source>
        <dbReference type="Proteomes" id="UP001596160"/>
    </source>
</evidence>
<protein>
    <submittedName>
        <fullName evidence="1">Uncharacterized protein</fullName>
    </submittedName>
</protein>
<dbReference type="RefSeq" id="WP_344485046.1">
    <property type="nucleotide sequence ID" value="NZ_BAAASB010000027.1"/>
</dbReference>
<gene>
    <name evidence="1" type="ORF">ACFPRH_31490</name>
</gene>
<comment type="caution">
    <text evidence="1">The sequence shown here is derived from an EMBL/GenBank/DDBJ whole genome shotgun (WGS) entry which is preliminary data.</text>
</comment>
<keyword evidence="2" id="KW-1185">Reference proteome</keyword>
<name>A0ABW0AVC0_9ACTN</name>
<reference evidence="2" key="1">
    <citation type="journal article" date="2019" name="Int. J. Syst. Evol. Microbiol.">
        <title>The Global Catalogue of Microorganisms (GCM) 10K type strain sequencing project: providing services to taxonomists for standard genome sequencing and annotation.</title>
        <authorList>
            <consortium name="The Broad Institute Genomics Platform"/>
            <consortium name="The Broad Institute Genome Sequencing Center for Infectious Disease"/>
            <person name="Wu L."/>
            <person name="Ma J."/>
        </authorList>
    </citation>
    <scope>NUCLEOTIDE SEQUENCE [LARGE SCALE GENOMIC DNA]</scope>
    <source>
        <strain evidence="2">PCU 266</strain>
    </source>
</reference>
<proteinExistence type="predicted"/>
<dbReference type="EMBL" id="JBHSKP010000031">
    <property type="protein sequence ID" value="MFC5156245.1"/>
    <property type="molecule type" value="Genomic_DNA"/>
</dbReference>
<evidence type="ECO:0000313" key="1">
    <source>
        <dbReference type="EMBL" id="MFC5156245.1"/>
    </source>
</evidence>
<sequence length="135" mass="14637">MDEHLARERHACGESATLPLQLLLIALEFAPDGQSHPLEVATRLRCGLERDHSGPHHDFVRELDGVDPGEVWARWRSGQDPGSIAALPDCEAVNGLPAGRDDACVLYAGHPGGHSFSYADPEYTEYTARDDGHAA</sequence>
<organism evidence="1 2">
    <name type="scientific">Streptomyces amakusaensis</name>
    <dbReference type="NCBI Taxonomy" id="67271"/>
    <lineage>
        <taxon>Bacteria</taxon>
        <taxon>Bacillati</taxon>
        <taxon>Actinomycetota</taxon>
        <taxon>Actinomycetes</taxon>
        <taxon>Kitasatosporales</taxon>
        <taxon>Streptomycetaceae</taxon>
        <taxon>Streptomyces</taxon>
    </lineage>
</organism>
<dbReference type="Proteomes" id="UP001596160">
    <property type="component" value="Unassembled WGS sequence"/>
</dbReference>
<accession>A0ABW0AVC0</accession>